<evidence type="ECO:0000313" key="3">
    <source>
        <dbReference type="Proteomes" id="UP000005636"/>
    </source>
</evidence>
<evidence type="ECO:0000256" key="1">
    <source>
        <dbReference type="SAM" id="MobiDB-lite"/>
    </source>
</evidence>
<name>A0ABM5MJA9_GEOTH</name>
<feature type="region of interest" description="Disordered" evidence="1">
    <location>
        <begin position="1"/>
        <end position="22"/>
    </location>
</feature>
<evidence type="ECO:0000313" key="2">
    <source>
        <dbReference type="EMBL" id="AEV19752.1"/>
    </source>
</evidence>
<organism evidence="2 3">
    <name type="scientific">Geobacillus thermoleovorans CCB_US3_UF5</name>
    <dbReference type="NCBI Taxonomy" id="1111068"/>
    <lineage>
        <taxon>Bacteria</taxon>
        <taxon>Bacillati</taxon>
        <taxon>Bacillota</taxon>
        <taxon>Bacilli</taxon>
        <taxon>Bacillales</taxon>
        <taxon>Anoxybacillaceae</taxon>
        <taxon>Geobacillus</taxon>
        <taxon>Geobacillus thermoleovorans group</taxon>
    </lineage>
</organism>
<dbReference type="EMBL" id="CP003125">
    <property type="protein sequence ID" value="AEV19752.1"/>
    <property type="molecule type" value="Genomic_DNA"/>
</dbReference>
<reference evidence="2 3" key="1">
    <citation type="submission" date="2011-11" db="EMBL/GenBank/DDBJ databases">
        <title>Complete genome sequence of thermophilic Geobacillus thermoleovorans CCB_US3_UF5.</title>
        <authorList>
            <person name="Muhd Sakaff M.K.L."/>
            <person name="Abdul Rahman A.Y."/>
            <person name="Saito J.A."/>
            <person name="Hou S."/>
            <person name="Alam M."/>
        </authorList>
    </citation>
    <scope>NUCLEOTIDE SEQUENCE [LARGE SCALE GENOMIC DNA]</scope>
    <source>
        <strain evidence="2 3">CCB_US3_UF5</strain>
    </source>
</reference>
<proteinExistence type="predicted"/>
<keyword evidence="3" id="KW-1185">Reference proteome</keyword>
<accession>A0ABM5MJA9</accession>
<gene>
    <name evidence="2" type="ORF">GTCCBUS3UF5_24490</name>
</gene>
<sequence length="46" mass="5098">MTTRPKQARRGFDGAGESGRTEKGLTQNASAFWISPLFCFMCLCLL</sequence>
<dbReference type="Proteomes" id="UP000005636">
    <property type="component" value="Chromosome"/>
</dbReference>
<protein>
    <submittedName>
        <fullName evidence="2">Uncharacterized protein</fullName>
    </submittedName>
</protein>